<dbReference type="PROSITE" id="PS50109">
    <property type="entry name" value="HIS_KIN"/>
    <property type="match status" value="1"/>
</dbReference>
<evidence type="ECO:0000256" key="2">
    <source>
        <dbReference type="ARBA" id="ARBA00012438"/>
    </source>
</evidence>
<dbReference type="SMART" id="SM00091">
    <property type="entry name" value="PAS"/>
    <property type="match status" value="3"/>
</dbReference>
<dbReference type="NCBIfam" id="TIGR00229">
    <property type="entry name" value="sensory_box"/>
    <property type="match status" value="2"/>
</dbReference>
<dbReference type="SMART" id="SM00387">
    <property type="entry name" value="HATPase_c"/>
    <property type="match status" value="1"/>
</dbReference>
<dbReference type="SUPFAM" id="SSF55781">
    <property type="entry name" value="GAF domain-like"/>
    <property type="match status" value="2"/>
</dbReference>
<evidence type="ECO:0000256" key="1">
    <source>
        <dbReference type="ARBA" id="ARBA00000085"/>
    </source>
</evidence>
<dbReference type="STRING" id="316067.Geob_3565"/>
<dbReference type="InterPro" id="IPR003018">
    <property type="entry name" value="GAF"/>
</dbReference>
<feature type="domain" description="PAC" evidence="8">
    <location>
        <begin position="715"/>
        <end position="769"/>
    </location>
</feature>
<dbReference type="AlphaFoldDB" id="B9M6B8"/>
<dbReference type="Gene3D" id="1.10.287.130">
    <property type="match status" value="1"/>
</dbReference>
<dbReference type="InterPro" id="IPR000700">
    <property type="entry name" value="PAS-assoc_C"/>
</dbReference>
<name>B9M6B8_GEODF</name>
<dbReference type="CDD" id="cd00082">
    <property type="entry name" value="HisKA"/>
    <property type="match status" value="1"/>
</dbReference>
<dbReference type="PRINTS" id="PR00344">
    <property type="entry name" value="BCTRLSENSOR"/>
</dbReference>
<dbReference type="SMART" id="SM00086">
    <property type="entry name" value="PAC"/>
    <property type="match status" value="3"/>
</dbReference>
<dbReference type="Pfam" id="PF02518">
    <property type="entry name" value="HATPase_c"/>
    <property type="match status" value="1"/>
</dbReference>
<evidence type="ECO:0000313" key="10">
    <source>
        <dbReference type="Proteomes" id="UP000007721"/>
    </source>
</evidence>
<dbReference type="InterPro" id="IPR029016">
    <property type="entry name" value="GAF-like_dom_sf"/>
</dbReference>
<dbReference type="FunFam" id="3.30.565.10:FF:000006">
    <property type="entry name" value="Sensor histidine kinase WalK"/>
    <property type="match status" value="1"/>
</dbReference>
<dbReference type="Pfam" id="PF13426">
    <property type="entry name" value="PAS_9"/>
    <property type="match status" value="1"/>
</dbReference>
<keyword evidence="4" id="KW-0808">Transferase</keyword>
<dbReference type="Gene3D" id="3.30.450.20">
    <property type="entry name" value="PAS domain"/>
    <property type="match status" value="3"/>
</dbReference>
<keyword evidence="3" id="KW-0597">Phosphoprotein</keyword>
<reference evidence="9 10" key="1">
    <citation type="submission" date="2009-01" db="EMBL/GenBank/DDBJ databases">
        <title>Complete sequence of Geobacter sp. FRC-32.</title>
        <authorList>
            <consortium name="US DOE Joint Genome Institute"/>
            <person name="Lucas S."/>
            <person name="Copeland A."/>
            <person name="Lapidus A."/>
            <person name="Glavina del Rio T."/>
            <person name="Dalin E."/>
            <person name="Tice H."/>
            <person name="Bruce D."/>
            <person name="Goodwin L."/>
            <person name="Pitluck S."/>
            <person name="Saunders E."/>
            <person name="Brettin T."/>
            <person name="Detter J.C."/>
            <person name="Han C."/>
            <person name="Larimer F."/>
            <person name="Land M."/>
            <person name="Hauser L."/>
            <person name="Kyrpides N."/>
            <person name="Ovchinnikova G."/>
            <person name="Kostka J."/>
            <person name="Richardson P."/>
        </authorList>
    </citation>
    <scope>NUCLEOTIDE SEQUENCE [LARGE SCALE GENOMIC DNA]</scope>
    <source>
        <strain evidence="10">DSM 22248 / JCM 15807 / FRC-32</strain>
    </source>
</reference>
<dbReference type="InterPro" id="IPR000014">
    <property type="entry name" value="PAS"/>
</dbReference>
<evidence type="ECO:0000256" key="3">
    <source>
        <dbReference type="ARBA" id="ARBA00022553"/>
    </source>
</evidence>
<dbReference type="InterPro" id="IPR003594">
    <property type="entry name" value="HATPase_dom"/>
</dbReference>
<gene>
    <name evidence="9" type="ordered locus">Geob_3565</name>
</gene>
<dbReference type="Pfam" id="PF00512">
    <property type="entry name" value="HisKA"/>
    <property type="match status" value="1"/>
</dbReference>
<dbReference type="InterPro" id="IPR035965">
    <property type="entry name" value="PAS-like_dom_sf"/>
</dbReference>
<evidence type="ECO:0000313" key="9">
    <source>
        <dbReference type="EMBL" id="ACM21906.1"/>
    </source>
</evidence>
<dbReference type="SUPFAM" id="SSF55785">
    <property type="entry name" value="PYP-like sensor domain (PAS domain)"/>
    <property type="match status" value="3"/>
</dbReference>
<evidence type="ECO:0000256" key="4">
    <source>
        <dbReference type="ARBA" id="ARBA00022679"/>
    </source>
</evidence>
<evidence type="ECO:0000259" key="8">
    <source>
        <dbReference type="PROSITE" id="PS50113"/>
    </source>
</evidence>
<dbReference type="PROSITE" id="PS50112">
    <property type="entry name" value="PAS"/>
    <property type="match status" value="1"/>
</dbReference>
<dbReference type="OrthoDB" id="5524356at2"/>
<feature type="domain" description="PAS" evidence="7">
    <location>
        <begin position="381"/>
        <end position="453"/>
    </location>
</feature>
<dbReference type="CDD" id="cd00130">
    <property type="entry name" value="PAS"/>
    <property type="match status" value="2"/>
</dbReference>
<dbReference type="InterPro" id="IPR036890">
    <property type="entry name" value="HATPase_C_sf"/>
</dbReference>
<dbReference type="Pfam" id="PF08447">
    <property type="entry name" value="PAS_3"/>
    <property type="match status" value="2"/>
</dbReference>
<dbReference type="Gene3D" id="3.30.450.40">
    <property type="match status" value="2"/>
</dbReference>
<dbReference type="EC" id="2.7.13.3" evidence="2"/>
<evidence type="ECO:0000259" key="6">
    <source>
        <dbReference type="PROSITE" id="PS50109"/>
    </source>
</evidence>
<dbReference type="InterPro" id="IPR001610">
    <property type="entry name" value="PAC"/>
</dbReference>
<feature type="domain" description="PAC" evidence="8">
    <location>
        <begin position="586"/>
        <end position="636"/>
    </location>
</feature>
<dbReference type="InterPro" id="IPR052162">
    <property type="entry name" value="Sensor_kinase/Photoreceptor"/>
</dbReference>
<protein>
    <recommendedName>
        <fullName evidence="2">histidine kinase</fullName>
        <ecNumber evidence="2">2.7.13.3</ecNumber>
    </recommendedName>
</protein>
<dbReference type="Gene3D" id="3.30.565.10">
    <property type="entry name" value="Histidine kinase-like ATPase, C-terminal domain"/>
    <property type="match status" value="1"/>
</dbReference>
<dbReference type="Gene3D" id="2.10.70.100">
    <property type="match status" value="1"/>
</dbReference>
<dbReference type="RefSeq" id="WP_012648634.1">
    <property type="nucleotide sequence ID" value="NC_011979.1"/>
</dbReference>
<dbReference type="eggNOG" id="COG4251">
    <property type="taxonomic scope" value="Bacteria"/>
</dbReference>
<comment type="catalytic activity">
    <reaction evidence="1">
        <text>ATP + protein L-histidine = ADP + protein N-phospho-L-histidine.</text>
        <dbReference type="EC" id="2.7.13.3"/>
    </reaction>
</comment>
<dbReference type="GO" id="GO:0000155">
    <property type="term" value="F:phosphorelay sensor kinase activity"/>
    <property type="evidence" value="ECO:0007669"/>
    <property type="project" value="InterPro"/>
</dbReference>
<dbReference type="SMART" id="SM00065">
    <property type="entry name" value="GAF"/>
    <property type="match status" value="2"/>
</dbReference>
<dbReference type="PANTHER" id="PTHR43304">
    <property type="entry name" value="PHYTOCHROME-LIKE PROTEIN CPH1"/>
    <property type="match status" value="1"/>
</dbReference>
<dbReference type="InterPro" id="IPR013655">
    <property type="entry name" value="PAS_fold_3"/>
</dbReference>
<dbReference type="InterPro" id="IPR004358">
    <property type="entry name" value="Sig_transdc_His_kin-like_C"/>
</dbReference>
<evidence type="ECO:0000259" key="7">
    <source>
        <dbReference type="PROSITE" id="PS50112"/>
    </source>
</evidence>
<dbReference type="SUPFAM" id="SSF55874">
    <property type="entry name" value="ATPase domain of HSP90 chaperone/DNA topoisomerase II/histidine kinase"/>
    <property type="match status" value="1"/>
</dbReference>
<dbReference type="CDD" id="cd16921">
    <property type="entry name" value="HATPase_FilI-like"/>
    <property type="match status" value="1"/>
</dbReference>
<dbReference type="PANTHER" id="PTHR43304:SF1">
    <property type="entry name" value="PAC DOMAIN-CONTAINING PROTEIN"/>
    <property type="match status" value="1"/>
</dbReference>
<dbReference type="Pfam" id="PF13185">
    <property type="entry name" value="GAF_2"/>
    <property type="match status" value="1"/>
</dbReference>
<feature type="domain" description="Histidine kinase" evidence="6">
    <location>
        <begin position="787"/>
        <end position="1000"/>
    </location>
</feature>
<dbReference type="SMART" id="SM00388">
    <property type="entry name" value="HisKA"/>
    <property type="match status" value="1"/>
</dbReference>
<dbReference type="InterPro" id="IPR036097">
    <property type="entry name" value="HisK_dim/P_sf"/>
</dbReference>
<dbReference type="InterPro" id="IPR005467">
    <property type="entry name" value="His_kinase_dom"/>
</dbReference>
<dbReference type="HOGENOM" id="CLU_299524_0_0_7"/>
<feature type="domain" description="PAC" evidence="8">
    <location>
        <begin position="457"/>
        <end position="509"/>
    </location>
</feature>
<dbReference type="PROSITE" id="PS50113">
    <property type="entry name" value="PAC"/>
    <property type="match status" value="3"/>
</dbReference>
<proteinExistence type="predicted"/>
<dbReference type="KEGG" id="geo:Geob_3565"/>
<dbReference type="Proteomes" id="UP000007721">
    <property type="component" value="Chromosome"/>
</dbReference>
<sequence>MANQDKEHDQREISSSKYSDALNHINMLIHSKLDFDSIMKKVVVEVARTIDAESAVIYLPEGDGWIAKYIYGFPGELQDRQIKAEEISFSIEAARQRKAVVINDVLHDNRANNKFNERYGINALLDVALTIGEKVVGNFSIHYHHPERKFSHKEVDFANKAASTITLALKNALLLQERINAEEAARANEQKVLQTLDRLMILVGVSSAVLSETTIQGTLNRAVEGAIAVTDAQVATSGHGYKEGSITIGALAYDAPLSPCPTDVTFTINRGGVYMELLQKSSTIRFTQKELENHPEWWGLPEGHAPLKGLLGARLEGTGGEACGMILVSHKRHGEFTEEDEVMLTQLCQLTSLAIRHIEARNVVEKHATELESLSKKLRESEELFREFFANAPIGLAIFGLDGRFQEVNQAYCRIIGYDREEVFQPGFTFMKVTHHDDIEENLAELNRVLKGETSSFFIEKRNIRKDGSIIWVRVSATQCRDPEGKSARLIAIVEDIHDRKQAEEALRVSEANYRTIFDSANDGLFIQCAESGAILDVNQRVLEMYKYRYDEILRLNIGELSAYSAGYTQERAMEVGRRAASGEPQLVEWLALAKDGTQFWVEVSLKKVILGGKDRLLAVVRDISERKRVLEALQQNEERLRVSEDRLVLAQSAAGIGMWNVNLLTRESTFSNQYLSLLGIDRPPGSYEDFLALLHPDDRYQVMMETDQAIAQCRQFQAMFRVNWNNGSLRWIMGRGGVFCDSRQQPLRITGVIFDVTDRKKAEEDLKAAMDELERSNRELEQFAYIASHDLQEPLRMVAGYVKLLERRYKESLDEKAQTYINFAVDGTSRMQKLIEGLLTYSRISRGISLLPVDTNIPFAAALANLDSAIRESNARITSETLPVVEGDETQLMQLFQNLLANSLKYRKKCIPPQIYVSARREGNEWLFSVQDNGIGIERGYYDEIFQIFRRLHAQDEYQGTGIGLASCKKIVERHGGKIWVESEPGEGSTFFFTMPAARS</sequence>
<dbReference type="InterPro" id="IPR003661">
    <property type="entry name" value="HisK_dim/P_dom"/>
</dbReference>
<keyword evidence="10" id="KW-1185">Reference proteome</keyword>
<organism evidence="9 10">
    <name type="scientific">Geotalea daltonii (strain DSM 22248 / JCM 15807 / FRC-32)</name>
    <name type="common">Geobacter daltonii</name>
    <dbReference type="NCBI Taxonomy" id="316067"/>
    <lineage>
        <taxon>Bacteria</taxon>
        <taxon>Pseudomonadati</taxon>
        <taxon>Thermodesulfobacteriota</taxon>
        <taxon>Desulfuromonadia</taxon>
        <taxon>Geobacterales</taxon>
        <taxon>Geobacteraceae</taxon>
        <taxon>Geotalea</taxon>
    </lineage>
</organism>
<evidence type="ECO:0000256" key="5">
    <source>
        <dbReference type="ARBA" id="ARBA00022777"/>
    </source>
</evidence>
<accession>B9M6B8</accession>
<keyword evidence="5 9" id="KW-0418">Kinase</keyword>
<dbReference type="EMBL" id="CP001390">
    <property type="protein sequence ID" value="ACM21906.1"/>
    <property type="molecule type" value="Genomic_DNA"/>
</dbReference>
<dbReference type="SUPFAM" id="SSF47384">
    <property type="entry name" value="Homodimeric domain of signal transducing histidine kinase"/>
    <property type="match status" value="1"/>
</dbReference>
<dbReference type="Pfam" id="PF01590">
    <property type="entry name" value="GAF"/>
    <property type="match status" value="1"/>
</dbReference>